<dbReference type="EMBL" id="MU001634">
    <property type="protein sequence ID" value="KAF2484140.1"/>
    <property type="molecule type" value="Genomic_DNA"/>
</dbReference>
<sequence>MPLLLNKQFTHALPKTELHAHLSGSISKETLHAIWRQKQSQPECRALEDPLTAIRSGTDGFVDIHTFFPLFDTYIYALCNDVESVRFATASVLADFEADGVRYLELRTTPREFAATGMTRAGYVQTIDDALLGWNAGNGEKMEVYLILSIDRRMTPQQAMDVVDFAIQHHVGRGGSVVGVDLCGNPAKGDATTFTPAFQKAKANRLGITVHFAEDLRSSSPRELETILSWQPDRLGHCVHVPPAVADVIEARGIGVELCLSCNVLGRLTTGGFGQHHLGAWLQRAAPIALSTDDVGVFGSPLSEEYRMAAETFLDSQTQVVRLCRSAVNVAFAGRERMTRLVDEFEREYLQETANQPA</sequence>
<organism evidence="9 10">
    <name type="scientific">Neohortaea acidophila</name>
    <dbReference type="NCBI Taxonomy" id="245834"/>
    <lineage>
        <taxon>Eukaryota</taxon>
        <taxon>Fungi</taxon>
        <taxon>Dikarya</taxon>
        <taxon>Ascomycota</taxon>
        <taxon>Pezizomycotina</taxon>
        <taxon>Dothideomycetes</taxon>
        <taxon>Dothideomycetidae</taxon>
        <taxon>Mycosphaerellales</taxon>
        <taxon>Teratosphaeriaceae</taxon>
        <taxon>Neohortaea</taxon>
    </lineage>
</organism>
<evidence type="ECO:0000256" key="1">
    <source>
        <dbReference type="ARBA" id="ARBA00001947"/>
    </source>
</evidence>
<dbReference type="GO" id="GO:0009117">
    <property type="term" value="P:nucleotide metabolic process"/>
    <property type="evidence" value="ECO:0007669"/>
    <property type="project" value="UniProtKB-KW"/>
</dbReference>
<dbReference type="PANTHER" id="PTHR11409">
    <property type="entry name" value="ADENOSINE DEAMINASE"/>
    <property type="match status" value="1"/>
</dbReference>
<reference evidence="9" key="1">
    <citation type="journal article" date="2020" name="Stud. Mycol.">
        <title>101 Dothideomycetes genomes: a test case for predicting lifestyles and emergence of pathogens.</title>
        <authorList>
            <person name="Haridas S."/>
            <person name="Albert R."/>
            <person name="Binder M."/>
            <person name="Bloem J."/>
            <person name="Labutti K."/>
            <person name="Salamov A."/>
            <person name="Andreopoulos B."/>
            <person name="Baker S."/>
            <person name="Barry K."/>
            <person name="Bills G."/>
            <person name="Bluhm B."/>
            <person name="Cannon C."/>
            <person name="Castanera R."/>
            <person name="Culley D."/>
            <person name="Daum C."/>
            <person name="Ezra D."/>
            <person name="Gonzalez J."/>
            <person name="Henrissat B."/>
            <person name="Kuo A."/>
            <person name="Liang C."/>
            <person name="Lipzen A."/>
            <person name="Lutzoni F."/>
            <person name="Magnuson J."/>
            <person name="Mondo S."/>
            <person name="Nolan M."/>
            <person name="Ohm R."/>
            <person name="Pangilinan J."/>
            <person name="Park H.-J."/>
            <person name="Ramirez L."/>
            <person name="Alfaro M."/>
            <person name="Sun H."/>
            <person name="Tritt A."/>
            <person name="Yoshinaga Y."/>
            <person name="Zwiers L.-H."/>
            <person name="Turgeon B."/>
            <person name="Goodwin S."/>
            <person name="Spatafora J."/>
            <person name="Crous P."/>
            <person name="Grigoriev I."/>
        </authorList>
    </citation>
    <scope>NUCLEOTIDE SEQUENCE</scope>
    <source>
        <strain evidence="9">CBS 113389</strain>
    </source>
</reference>
<dbReference type="GO" id="GO:0004000">
    <property type="term" value="F:adenosine deaminase activity"/>
    <property type="evidence" value="ECO:0007669"/>
    <property type="project" value="TreeGrafter"/>
</dbReference>
<dbReference type="InterPro" id="IPR006330">
    <property type="entry name" value="Ado/ade_deaminase"/>
</dbReference>
<evidence type="ECO:0000259" key="8">
    <source>
        <dbReference type="Pfam" id="PF00962"/>
    </source>
</evidence>
<gene>
    <name evidence="9" type="ORF">BDY17DRAFT_309446</name>
</gene>
<keyword evidence="3" id="KW-0479">Metal-binding</keyword>
<keyword evidence="6" id="KW-0546">Nucleotide metabolism</keyword>
<keyword evidence="10" id="KW-1185">Reference proteome</keyword>
<dbReference type="InterPro" id="IPR032466">
    <property type="entry name" value="Metal_Hydrolase"/>
</dbReference>
<dbReference type="SUPFAM" id="SSF51556">
    <property type="entry name" value="Metallo-dependent hydrolases"/>
    <property type="match status" value="1"/>
</dbReference>
<comment type="cofactor">
    <cofactor evidence="1">
        <name>Zn(2+)</name>
        <dbReference type="ChEBI" id="CHEBI:29105"/>
    </cofactor>
</comment>
<accession>A0A6A6PVI2</accession>
<evidence type="ECO:0000256" key="7">
    <source>
        <dbReference type="ARBA" id="ARBA00048787"/>
    </source>
</evidence>
<evidence type="ECO:0000256" key="2">
    <source>
        <dbReference type="ARBA" id="ARBA00006676"/>
    </source>
</evidence>
<dbReference type="OrthoDB" id="272271at2759"/>
<dbReference type="GeneID" id="54476335"/>
<evidence type="ECO:0000313" key="9">
    <source>
        <dbReference type="EMBL" id="KAF2484140.1"/>
    </source>
</evidence>
<dbReference type="Proteomes" id="UP000799767">
    <property type="component" value="Unassembled WGS sequence"/>
</dbReference>
<evidence type="ECO:0000256" key="5">
    <source>
        <dbReference type="ARBA" id="ARBA00022833"/>
    </source>
</evidence>
<dbReference type="RefSeq" id="XP_033590710.1">
    <property type="nucleotide sequence ID" value="XM_033735333.1"/>
</dbReference>
<keyword evidence="5" id="KW-0862">Zinc</keyword>
<feature type="domain" description="Adenosine deaminase" evidence="8">
    <location>
        <begin position="14"/>
        <end position="345"/>
    </location>
</feature>
<comment type="catalytic activity">
    <reaction evidence="7">
        <text>N(6)-methyl-AMP + H2O + H(+) = IMP + methylamine</text>
        <dbReference type="Rhea" id="RHEA:16001"/>
        <dbReference type="ChEBI" id="CHEBI:15377"/>
        <dbReference type="ChEBI" id="CHEBI:15378"/>
        <dbReference type="ChEBI" id="CHEBI:58053"/>
        <dbReference type="ChEBI" id="CHEBI:59338"/>
        <dbReference type="ChEBI" id="CHEBI:144842"/>
    </reaction>
    <physiologicalReaction direction="left-to-right" evidence="7">
        <dbReference type="Rhea" id="RHEA:16002"/>
    </physiologicalReaction>
</comment>
<evidence type="ECO:0000256" key="3">
    <source>
        <dbReference type="ARBA" id="ARBA00022723"/>
    </source>
</evidence>
<dbReference type="AlphaFoldDB" id="A0A6A6PVI2"/>
<dbReference type="InterPro" id="IPR001365">
    <property type="entry name" value="A_deaminase_dom"/>
</dbReference>
<evidence type="ECO:0000256" key="4">
    <source>
        <dbReference type="ARBA" id="ARBA00022801"/>
    </source>
</evidence>
<dbReference type="GO" id="GO:0046872">
    <property type="term" value="F:metal ion binding"/>
    <property type="evidence" value="ECO:0007669"/>
    <property type="project" value="UniProtKB-KW"/>
</dbReference>
<dbReference type="GO" id="GO:0046103">
    <property type="term" value="P:inosine biosynthetic process"/>
    <property type="evidence" value="ECO:0007669"/>
    <property type="project" value="TreeGrafter"/>
</dbReference>
<evidence type="ECO:0000313" key="10">
    <source>
        <dbReference type="Proteomes" id="UP000799767"/>
    </source>
</evidence>
<keyword evidence="4" id="KW-0378">Hydrolase</keyword>
<proteinExistence type="inferred from homology"/>
<comment type="similarity">
    <text evidence="2">Belongs to the metallo-dependent hydrolases superfamily. Adenosine and AMP deaminases family.</text>
</comment>
<name>A0A6A6PVI2_9PEZI</name>
<dbReference type="GO" id="GO:0006154">
    <property type="term" value="P:adenosine catabolic process"/>
    <property type="evidence" value="ECO:0007669"/>
    <property type="project" value="TreeGrafter"/>
</dbReference>
<dbReference type="Pfam" id="PF00962">
    <property type="entry name" value="A_deaminase"/>
    <property type="match status" value="1"/>
</dbReference>
<protein>
    <recommendedName>
        <fullName evidence="8">Adenosine deaminase domain-containing protein</fullName>
    </recommendedName>
</protein>
<evidence type="ECO:0000256" key="6">
    <source>
        <dbReference type="ARBA" id="ARBA00023080"/>
    </source>
</evidence>
<dbReference type="PANTHER" id="PTHR11409:SF42">
    <property type="entry name" value="ADENOSINE DEAMINASE-LIKE PROTEIN"/>
    <property type="match status" value="1"/>
</dbReference>
<dbReference type="Gene3D" id="3.20.20.140">
    <property type="entry name" value="Metal-dependent hydrolases"/>
    <property type="match status" value="1"/>
</dbReference>